<dbReference type="EMBL" id="JABCKI010005812">
    <property type="protein sequence ID" value="KAG5637667.1"/>
    <property type="molecule type" value="Genomic_DNA"/>
</dbReference>
<dbReference type="CDD" id="cd09917">
    <property type="entry name" value="F-box_SF"/>
    <property type="match status" value="1"/>
</dbReference>
<name>A0A9P7FSB2_9AGAR</name>
<proteinExistence type="predicted"/>
<dbReference type="Gene3D" id="1.20.1280.50">
    <property type="match status" value="1"/>
</dbReference>
<evidence type="ECO:0000313" key="2">
    <source>
        <dbReference type="EMBL" id="KAG5637667.1"/>
    </source>
</evidence>
<evidence type="ECO:0000259" key="1">
    <source>
        <dbReference type="PROSITE" id="PS50181"/>
    </source>
</evidence>
<feature type="domain" description="F-box" evidence="1">
    <location>
        <begin position="1"/>
        <end position="53"/>
    </location>
</feature>
<keyword evidence="3" id="KW-1185">Reference proteome</keyword>
<accession>A0A9P7FSB2</accession>
<dbReference type="InterPro" id="IPR036047">
    <property type="entry name" value="F-box-like_dom_sf"/>
</dbReference>
<protein>
    <recommendedName>
        <fullName evidence="1">F-box domain-containing protein</fullName>
    </recommendedName>
</protein>
<reference evidence="2" key="1">
    <citation type="submission" date="2021-02" db="EMBL/GenBank/DDBJ databases">
        <authorList>
            <person name="Nieuwenhuis M."/>
            <person name="Van De Peppel L.J.J."/>
        </authorList>
    </citation>
    <scope>NUCLEOTIDE SEQUENCE</scope>
    <source>
        <strain evidence="2">D49</strain>
    </source>
</reference>
<dbReference type="Proteomes" id="UP000717328">
    <property type="component" value="Unassembled WGS sequence"/>
</dbReference>
<organism evidence="2 3">
    <name type="scientific">Sphagnurus paluster</name>
    <dbReference type="NCBI Taxonomy" id="117069"/>
    <lineage>
        <taxon>Eukaryota</taxon>
        <taxon>Fungi</taxon>
        <taxon>Dikarya</taxon>
        <taxon>Basidiomycota</taxon>
        <taxon>Agaricomycotina</taxon>
        <taxon>Agaricomycetes</taxon>
        <taxon>Agaricomycetidae</taxon>
        <taxon>Agaricales</taxon>
        <taxon>Tricholomatineae</taxon>
        <taxon>Lyophyllaceae</taxon>
        <taxon>Sphagnurus</taxon>
    </lineage>
</organism>
<dbReference type="OrthoDB" id="3071324at2759"/>
<reference evidence="2" key="2">
    <citation type="submission" date="2021-10" db="EMBL/GenBank/DDBJ databases">
        <title>Phylogenomics reveals ancestral predisposition of the termite-cultivated fungus Termitomyces towards a domesticated lifestyle.</title>
        <authorList>
            <person name="Auxier B."/>
            <person name="Grum-Grzhimaylo A."/>
            <person name="Cardenas M.E."/>
            <person name="Lodge J.D."/>
            <person name="Laessoe T."/>
            <person name="Pedersen O."/>
            <person name="Smith M.E."/>
            <person name="Kuyper T.W."/>
            <person name="Franco-Molano E.A."/>
            <person name="Baroni T.J."/>
            <person name="Aanen D.K."/>
        </authorList>
    </citation>
    <scope>NUCLEOTIDE SEQUENCE</scope>
    <source>
        <strain evidence="2">D49</strain>
    </source>
</reference>
<dbReference type="InterPro" id="IPR001810">
    <property type="entry name" value="F-box_dom"/>
</dbReference>
<dbReference type="PROSITE" id="PS50181">
    <property type="entry name" value="FBOX"/>
    <property type="match status" value="1"/>
</dbReference>
<comment type="caution">
    <text evidence="2">The sequence shown here is derived from an EMBL/GenBank/DDBJ whole genome shotgun (WGS) entry which is preliminary data.</text>
</comment>
<dbReference type="SUPFAM" id="SSF81383">
    <property type="entry name" value="F-box domain"/>
    <property type="match status" value="1"/>
</dbReference>
<dbReference type="AlphaFoldDB" id="A0A9P7FSB2"/>
<dbReference type="Pfam" id="PF12937">
    <property type="entry name" value="F-box-like"/>
    <property type="match status" value="1"/>
</dbReference>
<sequence>MAALSTLPHDLLLEIFDRFDLPTLYRLSETCRALRQPSKALISKVHLSHLQSLAYADTLAFSGRLVKDLFADATVAPRLLMLTIQHDSRLFEDLEAFRSLLLRCDRVDLVILRLAPDEDLTSPSLDFGHRWRLLFVEILNIVASKPQAKRMVEGGSGWKSMGWSFHYELHTVSRQQSPQARPTQALTTRPEYPSTLPQLFHPLFRLLKGITARLKCHTKPKPPAMREQLYSEMHLASSLLQKWEIHKTTLSPPILPLLEEFRIQSHILSRSPFLDWTVNVLNWSPIKSLCFHLTHRGWEHILSLITLPHLTTLALGSSGIAFPDIQAFLARHPSISTFHLSGPAPLGYLTPHSSAHLLPQLHTLIAGPEYLCHFLAPMHAFPHLQSITLTEERMRHCGQDFQRPVLDLIAQRPQCSIALTLPLPLSS</sequence>
<gene>
    <name evidence="2" type="ORF">H0H81_003688</name>
</gene>
<evidence type="ECO:0000313" key="3">
    <source>
        <dbReference type="Proteomes" id="UP000717328"/>
    </source>
</evidence>